<evidence type="ECO:0000313" key="2">
    <source>
        <dbReference type="Proteomes" id="UP000633418"/>
    </source>
</evidence>
<dbReference type="KEGG" id="pxn:HU772_019060"/>
<gene>
    <name evidence="1" type="ORF">HU772_019060</name>
</gene>
<name>A0A9E6PVU0_9PSED</name>
<dbReference type="RefSeq" id="WP_186660024.1">
    <property type="nucleotide sequence ID" value="NZ_CP077095.1"/>
</dbReference>
<organism evidence="1 2">
    <name type="scientific">Pseudomonas xantholysinigenes</name>
    <dbReference type="NCBI Taxonomy" id="2745490"/>
    <lineage>
        <taxon>Bacteria</taxon>
        <taxon>Pseudomonadati</taxon>
        <taxon>Pseudomonadota</taxon>
        <taxon>Gammaproteobacteria</taxon>
        <taxon>Pseudomonadales</taxon>
        <taxon>Pseudomonadaceae</taxon>
        <taxon>Pseudomonas</taxon>
    </lineage>
</organism>
<accession>A0A9E6PVU0</accession>
<dbReference type="EMBL" id="CP077095">
    <property type="protein sequence ID" value="QXI37421.1"/>
    <property type="molecule type" value="Genomic_DNA"/>
</dbReference>
<protein>
    <submittedName>
        <fullName evidence="1">Uncharacterized protein</fullName>
    </submittedName>
</protein>
<reference evidence="1 2" key="1">
    <citation type="journal article" date="2020" name="Microorganisms">
        <title>Reliable Identification of Environmental Pseudomonas Isolates Using the rpoD Gene.</title>
        <authorList>
            <consortium name="The Broad Institute Genome Sequencing Platform"/>
            <person name="Girard L."/>
            <person name="Lood C."/>
            <person name="Rokni-Zadeh H."/>
            <person name="van Noort V."/>
            <person name="Lavigne R."/>
            <person name="De Mot R."/>
        </authorList>
    </citation>
    <scope>NUCLEOTIDE SEQUENCE [LARGE SCALE GENOMIC DNA]</scope>
    <source>
        <strain evidence="1 2">RW9S1A</strain>
    </source>
</reference>
<proteinExistence type="predicted"/>
<keyword evidence="2" id="KW-1185">Reference proteome</keyword>
<reference evidence="1 2" key="2">
    <citation type="journal article" date="2021" name="Microorganisms">
        <title>The Ever-Expanding Pseudomonas Genus: Description of 43 New Species and Partition of the Pseudomonas putida Group.</title>
        <authorList>
            <person name="Girard L."/>
            <person name="Lood C."/>
            <person name="Hofte M."/>
            <person name="Vandamme P."/>
            <person name="Rokni-Zadeh H."/>
            <person name="van Noort V."/>
            <person name="Lavigne R."/>
            <person name="De Mot R."/>
        </authorList>
    </citation>
    <scope>NUCLEOTIDE SEQUENCE [LARGE SCALE GENOMIC DNA]</scope>
    <source>
        <strain evidence="1 2">RW9S1A</strain>
    </source>
</reference>
<dbReference type="Proteomes" id="UP000633418">
    <property type="component" value="Chromosome"/>
</dbReference>
<sequence length="106" mass="11909">MDSLANNMSNRVTATSSFSLSIEDSIQGFIMVDGSEYILPAQLQTWAKFALECWISTNTGTYFGGGRNVHFNKPDITVEHVNDTIRKTYITANRNTNHYPPYSVEP</sequence>
<evidence type="ECO:0000313" key="1">
    <source>
        <dbReference type="EMBL" id="QXI37421.1"/>
    </source>
</evidence>
<dbReference type="AlphaFoldDB" id="A0A9E6PVU0"/>